<protein>
    <submittedName>
        <fullName evidence="1">Uncharacterized protein</fullName>
    </submittedName>
</protein>
<name>M4VLA2_9BACT</name>
<dbReference type="HOGENOM" id="CLU_1364901_0_0_5"/>
<dbReference type="EMBL" id="CP003538">
    <property type="protein sequence ID" value="AGH98891.1"/>
    <property type="molecule type" value="Genomic_DNA"/>
</dbReference>
<dbReference type="KEGG" id="man:A11S_2092"/>
<sequence length="200" mass="23059">MELLECAGHTYFRTREDFERSLYDLNEDEIKEERALYNNGNQLIQNVRFFLGIYPTLVRYLDNSPTPINVSNKFQALKNKAQDLYSELLTEDPFFSAELKAKGFDAFSLIEKLTELVSCSDQVIKENQGESRGAKELRARKVIIDHLAESFDRLNDVSSDQSKLDFIKAALACADISYPENIKKAFYRPNDRVIIIKSKQ</sequence>
<organism evidence="1 2">
    <name type="scientific">Micavibrio aeruginosavorus EPB</name>
    <dbReference type="NCBI Taxonomy" id="349215"/>
    <lineage>
        <taxon>Bacteria</taxon>
        <taxon>Pseudomonadati</taxon>
        <taxon>Bdellovibrionota</taxon>
        <taxon>Bdellovibrionia</taxon>
        <taxon>Bdellovibrionales</taxon>
        <taxon>Pseudobdellovibrionaceae</taxon>
        <taxon>Micavibrio</taxon>
    </lineage>
</organism>
<accession>M4VLA2</accession>
<reference evidence="1 2" key="1">
    <citation type="journal article" date="2013" name="ISME J.">
        <title>By their genes ye shall know them: genomic signatures of predatory bacteria.</title>
        <authorList>
            <person name="Pasternak Z."/>
            <person name="Pietrokovski S."/>
            <person name="Rotem O."/>
            <person name="Gophna U."/>
            <person name="Lurie-Weinberger M.N."/>
            <person name="Jurkevitch E."/>
        </authorList>
    </citation>
    <scope>NUCLEOTIDE SEQUENCE [LARGE SCALE GENOMIC DNA]</scope>
    <source>
        <strain evidence="1">EPB</strain>
    </source>
</reference>
<dbReference type="AlphaFoldDB" id="M4VLA2"/>
<gene>
    <name evidence="1" type="ORF">A11S_2092</name>
</gene>
<dbReference type="STRING" id="349215.A11S_2092"/>
<evidence type="ECO:0000313" key="1">
    <source>
        <dbReference type="EMBL" id="AGH98891.1"/>
    </source>
</evidence>
<dbReference type="Proteomes" id="UP000011932">
    <property type="component" value="Chromosome"/>
</dbReference>
<proteinExistence type="predicted"/>
<evidence type="ECO:0000313" key="2">
    <source>
        <dbReference type="Proteomes" id="UP000011932"/>
    </source>
</evidence>